<dbReference type="AlphaFoldDB" id="A0A8I2BAU3"/>
<comment type="caution">
    <text evidence="2">The sequence shown here is derived from an EMBL/GenBank/DDBJ whole genome shotgun (WGS) entry which is preliminary data.</text>
</comment>
<reference evidence="2" key="1">
    <citation type="submission" date="2021-03" db="EMBL/GenBank/DDBJ databases">
        <title>Isolation of Bacillus subtilis from fermented food sample.</title>
        <authorList>
            <person name="Lakshmanan V."/>
            <person name="Athira K."/>
            <person name="Rajagopal K."/>
        </authorList>
    </citation>
    <scope>NUCLEOTIDE SEQUENCE</scope>
    <source>
        <strain evidence="2">S1</strain>
    </source>
</reference>
<accession>A0A8I2BAU3</accession>
<protein>
    <submittedName>
        <fullName evidence="2">Conjugal transfer protein</fullName>
    </submittedName>
</protein>
<evidence type="ECO:0000313" key="3">
    <source>
        <dbReference type="Proteomes" id="UP000665181"/>
    </source>
</evidence>
<dbReference type="Proteomes" id="UP000665181">
    <property type="component" value="Unassembled WGS sequence"/>
</dbReference>
<keyword evidence="1" id="KW-1133">Transmembrane helix</keyword>
<dbReference type="EMBL" id="JAGFPW010000026">
    <property type="protein sequence ID" value="MBO3796455.1"/>
    <property type="molecule type" value="Genomic_DNA"/>
</dbReference>
<evidence type="ECO:0000313" key="2">
    <source>
        <dbReference type="EMBL" id="MBO3796455.1"/>
    </source>
</evidence>
<name>A0A8I2BAU3_BACIU</name>
<dbReference type="RefSeq" id="WP_208556746.1">
    <property type="nucleotide sequence ID" value="NZ_JAGFPW010000026.1"/>
</dbReference>
<sequence>MDKEEFRKQLVELLSEEDDGHKGKLFVFPENVEGGYNVIAGLTLKQVVIFFGPVTLFLAVLGIFPPYTSVILWIIKIIIAVIVAVGVMLFAIHRPIPARRNIRMIDWVKMRLAYSQRQKIYFVKPKKKGFEE</sequence>
<organism evidence="2 3">
    <name type="scientific">Bacillus subtilis</name>
    <dbReference type="NCBI Taxonomy" id="1423"/>
    <lineage>
        <taxon>Bacteria</taxon>
        <taxon>Bacillati</taxon>
        <taxon>Bacillota</taxon>
        <taxon>Bacilli</taxon>
        <taxon>Bacillales</taxon>
        <taxon>Bacillaceae</taxon>
        <taxon>Bacillus</taxon>
    </lineage>
</organism>
<keyword evidence="1" id="KW-0812">Transmembrane</keyword>
<feature type="transmembrane region" description="Helical" evidence="1">
    <location>
        <begin position="47"/>
        <end position="64"/>
    </location>
</feature>
<proteinExistence type="predicted"/>
<evidence type="ECO:0000256" key="1">
    <source>
        <dbReference type="SAM" id="Phobius"/>
    </source>
</evidence>
<feature type="transmembrane region" description="Helical" evidence="1">
    <location>
        <begin position="70"/>
        <end position="92"/>
    </location>
</feature>
<keyword evidence="1" id="KW-0472">Membrane</keyword>
<gene>
    <name evidence="2" type="ORF">J5227_19600</name>
</gene>